<feature type="domain" description="PKD" evidence="2">
    <location>
        <begin position="400"/>
        <end position="480"/>
    </location>
</feature>
<dbReference type="PANTHER" id="PTHR19328">
    <property type="entry name" value="HEDGEHOG-INTERACTING PROTEIN"/>
    <property type="match status" value="1"/>
</dbReference>
<dbReference type="InterPro" id="IPR000601">
    <property type="entry name" value="PKD_dom"/>
</dbReference>
<dbReference type="Pfam" id="PF18911">
    <property type="entry name" value="PKD_4"/>
    <property type="match status" value="1"/>
</dbReference>
<dbReference type="InterPro" id="IPR022409">
    <property type="entry name" value="PKD/Chitinase_dom"/>
</dbReference>
<evidence type="ECO:0000259" key="2">
    <source>
        <dbReference type="PROSITE" id="PS50093"/>
    </source>
</evidence>
<feature type="chain" id="PRO_5045522806" evidence="1">
    <location>
        <begin position="23"/>
        <end position="1037"/>
    </location>
</feature>
<evidence type="ECO:0000313" key="4">
    <source>
        <dbReference type="Proteomes" id="UP001519332"/>
    </source>
</evidence>
<keyword evidence="1" id="KW-0732">Signal</keyword>
<dbReference type="PANTHER" id="PTHR19328:SF13">
    <property type="entry name" value="HIPL1 PROTEIN"/>
    <property type="match status" value="1"/>
</dbReference>
<dbReference type="Proteomes" id="UP001519332">
    <property type="component" value="Unassembled WGS sequence"/>
</dbReference>
<dbReference type="SUPFAM" id="SSF49299">
    <property type="entry name" value="PKD domain"/>
    <property type="match status" value="1"/>
</dbReference>
<sequence>MRIRRLVHAAVVLAVAAGLAVAVPSGVASAVTLSNGFLLEDTPAGLAGDPLTDFAFLPDESMIATGKNGRVNWLPKTGAPKQIATIPVVTTGDMGLLGVAIAPDYATSRTIYTARSAPGSGQYGVLRLSRWTVSVDGAGNPVGLTSERTVVETSAGSSIHPMTTVIADEDGTLWVSIGDSAVFTSVDPLALRALDINDLHGKVLHIKADGTGVPTNPFYEPGNPNSTRSKVYASGFRSPFRFSLEPNTKQPILGDVGWNTFEEINLLNPGNSYGWPCWEGTQRTPSYGDLPGCSGVNGVAPLRTYPRADGSAVAGGLIYQGKNYPAEYQGRYFFGDYASRRMWTIPFESPGAVTAPLGTPFGLEIGSVVKITATPAAGDIVFADIGSGNIRRLVYAPGNNPPTAVIEASNDPATRQVTFDGEESSDPNGDELTYAWDFGDGTTGTGAVVDHTYAGTPESFTVTLTVTDPLGAAGSKTLQVYPGNNPPELALQPPDPNRTFAVGDVIEASATATDPEDGPLQVSWATEVIHCRGAGNCHSHPGTQFRDMTPFRLPFEGHPGDTRLEITATTTDSKGATDSKTFVAKPKQRRITVQSNSPAEFTIGDEQINSGLFTVGSALTIIAPEAAADKVATFDRWSDNAPRVRTQTVPDADVTLQVNYLTPIDRRYNSEAALRQVLGAPTGVEQGDAQVRWRTYQGGRLYWSQATGVHLVMGEILAKYLAAGGHQVYGLPTTDELTPSADNRGRYNLFEGGRSIYWTQATGARLVFGMIYEKWQARGNVAFNGYPATDELPTTGNYGRFNAFERGYIYWSPATGANELHGAIYDRWASLDWERSVVGYPTTDETGTPDRIGKFNHFQFGSVYWHPNIGAYEVHGMIKQKWAALGWELSPLGYPTTNETGTPDRIGKFNHFQFGSVYWHPNIGAYEVHGMIKQKWAALGWELSPLGYPTTDETGTPDRVGKFNHFQFGSVYWHPNTGANEVRGLIRDRWAALGWELSYLGYPTSDEHNWNGLRRSNFQYGYITYNPANGQIIDRRY</sequence>
<reference evidence="3 4" key="1">
    <citation type="submission" date="2021-03" db="EMBL/GenBank/DDBJ databases">
        <title>Sequencing the genomes of 1000 actinobacteria strains.</title>
        <authorList>
            <person name="Klenk H.-P."/>
        </authorList>
    </citation>
    <scope>NUCLEOTIDE SEQUENCE [LARGE SCALE GENOMIC DNA]</scope>
    <source>
        <strain evidence="3 4">DSM 46670</strain>
    </source>
</reference>
<name>A0ABS4U0Y0_9PSEU</name>
<dbReference type="InterPro" id="IPR013783">
    <property type="entry name" value="Ig-like_fold"/>
</dbReference>
<dbReference type="Gene3D" id="2.120.10.30">
    <property type="entry name" value="TolB, C-terminal domain"/>
    <property type="match status" value="1"/>
</dbReference>
<gene>
    <name evidence="3" type="ORF">JOF56_010698</name>
</gene>
<dbReference type="Gene3D" id="2.60.40.10">
    <property type="entry name" value="Immunoglobulins"/>
    <property type="match status" value="1"/>
</dbReference>
<dbReference type="Pfam" id="PF08310">
    <property type="entry name" value="LGFP"/>
    <property type="match status" value="6"/>
</dbReference>
<dbReference type="RefSeq" id="WP_209646940.1">
    <property type="nucleotide sequence ID" value="NZ_JAGINW010000001.1"/>
</dbReference>
<dbReference type="SUPFAM" id="SSF50952">
    <property type="entry name" value="Soluble quinoprotein glucose dehydrogenase"/>
    <property type="match status" value="1"/>
</dbReference>
<dbReference type="InterPro" id="IPR011042">
    <property type="entry name" value="6-blade_b-propeller_TolB-like"/>
</dbReference>
<dbReference type="EMBL" id="JAGINW010000001">
    <property type="protein sequence ID" value="MBP2330313.1"/>
    <property type="molecule type" value="Genomic_DNA"/>
</dbReference>
<feature type="signal peptide" evidence="1">
    <location>
        <begin position="1"/>
        <end position="22"/>
    </location>
</feature>
<evidence type="ECO:0000256" key="1">
    <source>
        <dbReference type="SAM" id="SignalP"/>
    </source>
</evidence>
<comment type="caution">
    <text evidence="3">The sequence shown here is derived from an EMBL/GenBank/DDBJ whole genome shotgun (WGS) entry which is preliminary data.</text>
</comment>
<dbReference type="PROSITE" id="PS50093">
    <property type="entry name" value="PKD"/>
    <property type="match status" value="1"/>
</dbReference>
<dbReference type="InterPro" id="IPR011041">
    <property type="entry name" value="Quinoprot_gluc/sorb_DH_b-prop"/>
</dbReference>
<organism evidence="3 4">
    <name type="scientific">Kibdelosporangium banguiense</name>
    <dbReference type="NCBI Taxonomy" id="1365924"/>
    <lineage>
        <taxon>Bacteria</taxon>
        <taxon>Bacillati</taxon>
        <taxon>Actinomycetota</taxon>
        <taxon>Actinomycetes</taxon>
        <taxon>Pseudonocardiales</taxon>
        <taxon>Pseudonocardiaceae</taxon>
        <taxon>Kibdelosporangium</taxon>
    </lineage>
</organism>
<dbReference type="InterPro" id="IPR013207">
    <property type="entry name" value="LGFP"/>
</dbReference>
<keyword evidence="4" id="KW-1185">Reference proteome</keyword>
<evidence type="ECO:0000313" key="3">
    <source>
        <dbReference type="EMBL" id="MBP2330313.1"/>
    </source>
</evidence>
<accession>A0ABS4U0Y0</accession>
<dbReference type="CDD" id="cd00146">
    <property type="entry name" value="PKD"/>
    <property type="match status" value="1"/>
</dbReference>
<protein>
    <submittedName>
        <fullName evidence="3">Glucose/arabinose dehydrogenase</fullName>
    </submittedName>
</protein>
<dbReference type="InterPro" id="IPR012938">
    <property type="entry name" value="Glc/Sorbosone_DH"/>
</dbReference>
<proteinExistence type="predicted"/>
<dbReference type="Pfam" id="PF07995">
    <property type="entry name" value="GSDH"/>
    <property type="match status" value="1"/>
</dbReference>
<dbReference type="InterPro" id="IPR035986">
    <property type="entry name" value="PKD_dom_sf"/>
</dbReference>
<dbReference type="SMART" id="SM00089">
    <property type="entry name" value="PKD"/>
    <property type="match status" value="1"/>
</dbReference>